<dbReference type="InterPro" id="IPR000700">
    <property type="entry name" value="PAS-assoc_C"/>
</dbReference>
<feature type="domain" description="PAC" evidence="9">
    <location>
        <begin position="91"/>
        <end position="146"/>
    </location>
</feature>
<evidence type="ECO:0000259" key="9">
    <source>
        <dbReference type="PROSITE" id="PS50113"/>
    </source>
</evidence>
<dbReference type="SMART" id="SM00911">
    <property type="entry name" value="HWE_HK"/>
    <property type="match status" value="1"/>
</dbReference>
<evidence type="ECO:0000313" key="11">
    <source>
        <dbReference type="Proteomes" id="UP000805841"/>
    </source>
</evidence>
<dbReference type="InterPro" id="IPR036890">
    <property type="entry name" value="HATPase_C_sf"/>
</dbReference>
<evidence type="ECO:0000256" key="7">
    <source>
        <dbReference type="ARBA" id="ARBA00022777"/>
    </source>
</evidence>
<dbReference type="PANTHER" id="PTHR41523:SF8">
    <property type="entry name" value="ETHYLENE RESPONSE SENSOR PROTEIN"/>
    <property type="match status" value="1"/>
</dbReference>
<keyword evidence="5" id="KW-0677">Repeat</keyword>
<evidence type="ECO:0000256" key="1">
    <source>
        <dbReference type="ARBA" id="ARBA00000085"/>
    </source>
</evidence>
<evidence type="ECO:0000256" key="6">
    <source>
        <dbReference type="ARBA" id="ARBA00022741"/>
    </source>
</evidence>
<keyword evidence="3" id="KW-0597">Phosphoprotein</keyword>
<evidence type="ECO:0000256" key="4">
    <source>
        <dbReference type="ARBA" id="ARBA00022679"/>
    </source>
</evidence>
<sequence length="348" mass="37033">MAESDEGPYARLVFSKNRSYAEAYALQKAMLDATPDCIKVLSVGGQLLMMNKAGCLALNVPEDSEFGLPWLPLLAQDVHPQAMEALQQAGQGRTARFFGKSLSPAGVRYWDNLLTPITDAGGAVSSILCVSRDVTAKTRLETELQEAIEREKLLSREMQHRIKNVFSVVSGLIYIAEKEAAEVSAAHTATHILRQKLGALARASDAAFMGGDSQDGQPSEVDLQAVVGSVLQPYGDRCALAGNPVSIGGNTLTTLALFLHELATNSIKYGALSADEGNVRVRWAASGEALTITWMETGGPPISGSPGRQGFGSDMVDRIVRSAGGSIQRTWRTEGLVADLMLPASTVG</sequence>
<keyword evidence="6" id="KW-0547">Nucleotide-binding</keyword>
<comment type="caution">
    <text evidence="10">The sequence shown here is derived from an EMBL/GenBank/DDBJ whole genome shotgun (WGS) entry which is preliminary data.</text>
</comment>
<gene>
    <name evidence="10" type="ORF">HAQ05_11735</name>
</gene>
<dbReference type="Pfam" id="PF08448">
    <property type="entry name" value="PAS_4"/>
    <property type="match status" value="1"/>
</dbReference>
<dbReference type="InterPro" id="IPR035965">
    <property type="entry name" value="PAS-like_dom_sf"/>
</dbReference>
<dbReference type="Gene3D" id="3.30.450.20">
    <property type="entry name" value="PAS domain"/>
    <property type="match status" value="1"/>
</dbReference>
<evidence type="ECO:0000256" key="5">
    <source>
        <dbReference type="ARBA" id="ARBA00022737"/>
    </source>
</evidence>
<keyword evidence="7" id="KW-0418">Kinase</keyword>
<keyword evidence="4" id="KW-0808">Transferase</keyword>
<proteinExistence type="predicted"/>
<dbReference type="PANTHER" id="PTHR41523">
    <property type="entry name" value="TWO-COMPONENT SYSTEM SENSOR PROTEIN"/>
    <property type="match status" value="1"/>
</dbReference>
<keyword evidence="11" id="KW-1185">Reference proteome</keyword>
<organism evidence="10 11">
    <name type="scientific">Pseudomonas typographi</name>
    <dbReference type="NCBI Taxonomy" id="2715964"/>
    <lineage>
        <taxon>Bacteria</taxon>
        <taxon>Pseudomonadati</taxon>
        <taxon>Pseudomonadota</taxon>
        <taxon>Gammaproteobacteria</taxon>
        <taxon>Pseudomonadales</taxon>
        <taxon>Pseudomonadaceae</taxon>
        <taxon>Pseudomonas</taxon>
    </lineage>
</organism>
<dbReference type="InterPro" id="IPR011102">
    <property type="entry name" value="Sig_transdc_His_kinase_HWE"/>
</dbReference>
<dbReference type="Pfam" id="PF07536">
    <property type="entry name" value="HWE_HK"/>
    <property type="match status" value="1"/>
</dbReference>
<dbReference type="EMBL" id="JAAOCA010000013">
    <property type="protein sequence ID" value="MBD1599371.1"/>
    <property type="molecule type" value="Genomic_DNA"/>
</dbReference>
<dbReference type="EC" id="2.7.13.3" evidence="2"/>
<dbReference type="Proteomes" id="UP000805841">
    <property type="component" value="Unassembled WGS sequence"/>
</dbReference>
<keyword evidence="8" id="KW-0067">ATP-binding</keyword>
<dbReference type="SUPFAM" id="SSF55785">
    <property type="entry name" value="PYP-like sensor domain (PAS domain)"/>
    <property type="match status" value="1"/>
</dbReference>
<dbReference type="PROSITE" id="PS50113">
    <property type="entry name" value="PAC"/>
    <property type="match status" value="1"/>
</dbReference>
<dbReference type="Gene3D" id="3.30.565.10">
    <property type="entry name" value="Histidine kinase-like ATPase, C-terminal domain"/>
    <property type="match status" value="1"/>
</dbReference>
<accession>A0ABR7Z1J6</accession>
<reference evidence="10 11" key="1">
    <citation type="journal article" date="2020" name="Insects">
        <title>Bacteria Belonging to Pseudomonas typographi sp. nov. from the Bark Beetle Ips typographus Have Genomic Potential to Aid in the Host Ecology.</title>
        <authorList>
            <person name="Peral-Aranega E."/>
            <person name="Saati-Santamaria Z."/>
            <person name="Kolarik M."/>
            <person name="Rivas R."/>
            <person name="Garcia-Fraile P."/>
        </authorList>
    </citation>
    <scope>NUCLEOTIDE SEQUENCE [LARGE SCALE GENOMIC DNA]</scope>
    <source>
        <strain evidence="10 11">CA3A</strain>
    </source>
</reference>
<evidence type="ECO:0000256" key="3">
    <source>
        <dbReference type="ARBA" id="ARBA00022553"/>
    </source>
</evidence>
<evidence type="ECO:0000313" key="10">
    <source>
        <dbReference type="EMBL" id="MBD1599371.1"/>
    </source>
</evidence>
<evidence type="ECO:0000256" key="8">
    <source>
        <dbReference type="ARBA" id="ARBA00022840"/>
    </source>
</evidence>
<dbReference type="InterPro" id="IPR013656">
    <property type="entry name" value="PAS_4"/>
</dbReference>
<dbReference type="SUPFAM" id="SSF55874">
    <property type="entry name" value="ATPase domain of HSP90 chaperone/DNA topoisomerase II/histidine kinase"/>
    <property type="match status" value="1"/>
</dbReference>
<dbReference type="RefSeq" id="WP_190420673.1">
    <property type="nucleotide sequence ID" value="NZ_JAAOCA010000013.1"/>
</dbReference>
<protein>
    <recommendedName>
        <fullName evidence="2">histidine kinase</fullName>
        <ecNumber evidence="2">2.7.13.3</ecNumber>
    </recommendedName>
</protein>
<evidence type="ECO:0000256" key="2">
    <source>
        <dbReference type="ARBA" id="ARBA00012438"/>
    </source>
</evidence>
<name>A0ABR7Z1J6_9PSED</name>
<comment type="catalytic activity">
    <reaction evidence="1">
        <text>ATP + protein L-histidine = ADP + protein N-phospho-L-histidine.</text>
        <dbReference type="EC" id="2.7.13.3"/>
    </reaction>
</comment>